<evidence type="ECO:0000313" key="11">
    <source>
        <dbReference type="Proteomes" id="UP001334248"/>
    </source>
</evidence>
<comment type="subcellular location">
    <subcellularLocation>
        <location evidence="1">Endomembrane system</location>
    </subcellularLocation>
</comment>
<comment type="similarity">
    <text evidence="2 8">Belongs to the GTR/RAG GTP-binding protein family.</text>
</comment>
<evidence type="ECO:0000256" key="9">
    <source>
        <dbReference type="SAM" id="MobiDB-lite"/>
    </source>
</evidence>
<evidence type="ECO:0000313" key="10">
    <source>
        <dbReference type="EMBL" id="KAK5945114.1"/>
    </source>
</evidence>
<evidence type="ECO:0000256" key="1">
    <source>
        <dbReference type="ARBA" id="ARBA00004308"/>
    </source>
</evidence>
<evidence type="ECO:0000256" key="3">
    <source>
        <dbReference type="ARBA" id="ARBA00022741"/>
    </source>
</evidence>
<dbReference type="InterPro" id="IPR027417">
    <property type="entry name" value="P-loop_NTPase"/>
</dbReference>
<protein>
    <recommendedName>
        <fullName evidence="8">GTP-binding protein</fullName>
    </recommendedName>
</protein>
<evidence type="ECO:0000256" key="8">
    <source>
        <dbReference type="RuleBase" id="RU367014"/>
    </source>
</evidence>
<feature type="compositionally biased region" description="Basic and acidic residues" evidence="9">
    <location>
        <begin position="55"/>
        <end position="68"/>
    </location>
</feature>
<sequence length="481" mass="55068">MDDSEVDSLSSSLIHRLDLANRNAFENKWEHAEILEPTHPRATESPKNKKLRKVSFPEDQPRSDKEIVHNDVEQSRYSAEPQVQVAAATTSAQNAHRTSEVQNLYENTNKPPDTIAANLRSPPVHKMDHSKRPTKPRLLLMGQRRSGKSSITSVVFHKMEPQETLFLESTTRIQKDTMNSFMDFQVWDFPGQLDYFDPTFDTTQIFSEIGALIWVVDAQDEYSDSLARLTTTIINLQNTFPHINVEVFVHKTDSLNEDYRSDIFQDIVQRVGDDLNDAGFINPNVSYHLTSIYDSSIFEALSSVIQKLIPELDVLQNLLNTLINNSGMTKAYLFDILSKIYVASDTRPVDSDIYEICANYIDLTVDFTDLYNYPRHNPKILGEQMEEVESSMTFEDGTMVYLKEMNKHLCLVTVIKNKEAKDKKGMIDYNVHIFQEALKAVFDRAWEKNQNDEREDKRTAKAVTSGENQEDGIAPDIVNQL</sequence>
<dbReference type="SUPFAM" id="SSF52540">
    <property type="entry name" value="P-loop containing nucleoside triphosphate hydrolases"/>
    <property type="match status" value="1"/>
</dbReference>
<keyword evidence="5 8" id="KW-0342">GTP-binding</keyword>
<dbReference type="InterPro" id="IPR006762">
    <property type="entry name" value="Gtr1_RagA"/>
</dbReference>
<comment type="function">
    <text evidence="8">GTPase involved in activation of the TORC1 signaling pathway, which promotes growth and represses autophagy in nutrient-rich conditions.</text>
</comment>
<dbReference type="GeneID" id="89995767"/>
<dbReference type="Gene3D" id="3.40.50.300">
    <property type="entry name" value="P-loop containing nucleotide triphosphate hydrolases"/>
    <property type="match status" value="1"/>
</dbReference>
<name>A0ABR0RYF0_9EURO</name>
<keyword evidence="4" id="KW-0378">Hydrolase</keyword>
<comment type="catalytic activity">
    <reaction evidence="7">
        <text>GTP + H2O = GDP + phosphate + H(+)</text>
        <dbReference type="Rhea" id="RHEA:19669"/>
        <dbReference type="ChEBI" id="CHEBI:15377"/>
        <dbReference type="ChEBI" id="CHEBI:15378"/>
        <dbReference type="ChEBI" id="CHEBI:37565"/>
        <dbReference type="ChEBI" id="CHEBI:43474"/>
        <dbReference type="ChEBI" id="CHEBI:58189"/>
    </reaction>
    <physiologicalReaction direction="left-to-right" evidence="7">
        <dbReference type="Rhea" id="RHEA:19670"/>
    </physiologicalReaction>
</comment>
<feature type="region of interest" description="Disordered" evidence="9">
    <location>
        <begin position="449"/>
        <end position="481"/>
    </location>
</feature>
<proteinExistence type="inferred from homology"/>
<comment type="caution">
    <text evidence="10">The sequence shown here is derived from an EMBL/GenBank/DDBJ whole genome shotgun (WGS) entry which is preliminary data.</text>
</comment>
<organism evidence="10 11">
    <name type="scientific">Knufia obscura</name>
    <dbReference type="NCBI Taxonomy" id="1635080"/>
    <lineage>
        <taxon>Eukaryota</taxon>
        <taxon>Fungi</taxon>
        <taxon>Dikarya</taxon>
        <taxon>Ascomycota</taxon>
        <taxon>Pezizomycotina</taxon>
        <taxon>Eurotiomycetes</taxon>
        <taxon>Chaetothyriomycetidae</taxon>
        <taxon>Chaetothyriales</taxon>
        <taxon>Trichomeriaceae</taxon>
        <taxon>Knufia</taxon>
    </lineage>
</organism>
<dbReference type="Gene3D" id="3.30.450.190">
    <property type="match status" value="1"/>
</dbReference>
<dbReference type="Proteomes" id="UP001334248">
    <property type="component" value="Unassembled WGS sequence"/>
</dbReference>
<dbReference type="Pfam" id="PF04670">
    <property type="entry name" value="Gtr1_RagA"/>
    <property type="match status" value="1"/>
</dbReference>
<feature type="compositionally biased region" description="Basic and acidic residues" evidence="9">
    <location>
        <begin position="36"/>
        <end position="47"/>
    </location>
</feature>
<feature type="region of interest" description="Disordered" evidence="9">
    <location>
        <begin position="36"/>
        <end position="68"/>
    </location>
</feature>
<reference evidence="10 11" key="1">
    <citation type="journal article" date="2023" name="Res Sq">
        <title>Genomic and morphological characterization of Knufia obscura isolated from the Mars 2020 spacecraft assembly facility.</title>
        <authorList>
            <person name="Chander A.M."/>
            <person name="Teixeira M.M."/>
            <person name="Singh N.K."/>
            <person name="Williams M.P."/>
            <person name="Parker C.W."/>
            <person name="Leo P."/>
            <person name="Stajich J.E."/>
            <person name="Torok T."/>
            <person name="Tighe S."/>
            <person name="Mason C.E."/>
            <person name="Venkateswaran K."/>
        </authorList>
    </citation>
    <scope>NUCLEOTIDE SEQUENCE [LARGE SCALE GENOMIC DNA]</scope>
    <source>
        <strain evidence="10 11">CCFEE 5817</strain>
    </source>
</reference>
<feature type="compositionally biased region" description="Basic and acidic residues" evidence="9">
    <location>
        <begin position="449"/>
        <end position="459"/>
    </location>
</feature>
<dbReference type="PANTHER" id="PTHR11259">
    <property type="entry name" value="RAS-RELATED GTP BINDING RAG/GTR YEAST"/>
    <property type="match status" value="1"/>
</dbReference>
<dbReference type="InterPro" id="IPR039400">
    <property type="entry name" value="RagC/D"/>
</dbReference>
<evidence type="ECO:0000256" key="7">
    <source>
        <dbReference type="ARBA" id="ARBA00049117"/>
    </source>
</evidence>
<dbReference type="RefSeq" id="XP_064733204.1">
    <property type="nucleotide sequence ID" value="XM_064870751.1"/>
</dbReference>
<evidence type="ECO:0000256" key="2">
    <source>
        <dbReference type="ARBA" id="ARBA00007756"/>
    </source>
</evidence>
<feature type="region of interest" description="Disordered" evidence="9">
    <location>
        <begin position="105"/>
        <end position="132"/>
    </location>
</feature>
<gene>
    <name evidence="10" type="primary">GTR2</name>
    <name evidence="10" type="ORF">PMZ80_002318</name>
</gene>
<dbReference type="CDD" id="cd11385">
    <property type="entry name" value="RagC_like"/>
    <property type="match status" value="1"/>
</dbReference>
<comment type="subunit">
    <text evidence="8">Component of the GSE complex.</text>
</comment>
<keyword evidence="6" id="KW-0472">Membrane</keyword>
<keyword evidence="3 8" id="KW-0547">Nucleotide-binding</keyword>
<evidence type="ECO:0000256" key="4">
    <source>
        <dbReference type="ARBA" id="ARBA00022801"/>
    </source>
</evidence>
<evidence type="ECO:0000256" key="6">
    <source>
        <dbReference type="ARBA" id="ARBA00023136"/>
    </source>
</evidence>
<evidence type="ECO:0000256" key="5">
    <source>
        <dbReference type="ARBA" id="ARBA00023134"/>
    </source>
</evidence>
<dbReference type="EMBL" id="JAVHJV010000002">
    <property type="protein sequence ID" value="KAK5945114.1"/>
    <property type="molecule type" value="Genomic_DNA"/>
</dbReference>
<keyword evidence="11" id="KW-1185">Reference proteome</keyword>
<dbReference type="PANTHER" id="PTHR11259:SF2">
    <property type="entry name" value="GH16429P"/>
    <property type="match status" value="1"/>
</dbReference>
<accession>A0ABR0RYF0</accession>